<organism evidence="1 2">
    <name type="scientific">Burkholderia vietnamiensis (strain G4 / LMG 22486)</name>
    <name type="common">Burkholderia cepacia (strain R1808)</name>
    <dbReference type="NCBI Taxonomy" id="269482"/>
    <lineage>
        <taxon>Bacteria</taxon>
        <taxon>Pseudomonadati</taxon>
        <taxon>Pseudomonadota</taxon>
        <taxon>Betaproteobacteria</taxon>
        <taxon>Burkholderiales</taxon>
        <taxon>Burkholderiaceae</taxon>
        <taxon>Burkholderia</taxon>
        <taxon>Burkholderia cepacia complex</taxon>
    </lineage>
</organism>
<evidence type="ECO:0000313" key="1">
    <source>
        <dbReference type="EMBL" id="ABO60009.1"/>
    </source>
</evidence>
<dbReference type="EMBL" id="CP000618">
    <property type="protein sequence ID" value="ABO60009.1"/>
    <property type="molecule type" value="Genomic_DNA"/>
</dbReference>
<accession>A4JUQ6</accession>
<evidence type="ECO:0000313" key="2">
    <source>
        <dbReference type="Proteomes" id="UP000002287"/>
    </source>
</evidence>
<name>A4JUQ6_BURVG</name>
<dbReference type="InterPro" id="IPR056113">
    <property type="entry name" value="DUF7696"/>
</dbReference>
<sequence length="118" mass="13277">MGHLTESTKRAPLPRNALFFRLFFSVPEVRVLPNRLNSRIADVISQTIAEERSTTDTTTPAWRERCEVAQVAMFTDSDRRIFLSSIANRRGEAAANALEQSADALRTQAIFQLARKPS</sequence>
<proteinExistence type="predicted"/>
<dbReference type="AlphaFoldDB" id="A4JUQ6"/>
<gene>
    <name evidence="1" type="ordered locus">Bcep1808_7126</name>
</gene>
<geneLocation type="plasmid" evidence="1 2">
    <name>pBVIE02</name>
</geneLocation>
<dbReference type="Pfam" id="PF24751">
    <property type="entry name" value="DUF7696"/>
    <property type="match status" value="1"/>
</dbReference>
<dbReference type="Proteomes" id="UP000002287">
    <property type="component" value="Plasmid pBVIE02"/>
</dbReference>
<reference evidence="1 2" key="1">
    <citation type="submission" date="2007-03" db="EMBL/GenBank/DDBJ databases">
        <title>Complete sequence of plasmid pBVIE02 of Burkholderia vietnamiensis G4.</title>
        <authorList>
            <consortium name="US DOE Joint Genome Institute"/>
            <person name="Copeland A."/>
            <person name="Lucas S."/>
            <person name="Lapidus A."/>
            <person name="Barry K."/>
            <person name="Detter J.C."/>
            <person name="Glavina del Rio T."/>
            <person name="Hammon N."/>
            <person name="Israni S."/>
            <person name="Dalin E."/>
            <person name="Tice H."/>
            <person name="Pitluck S."/>
            <person name="Chain P."/>
            <person name="Malfatti S."/>
            <person name="Shin M."/>
            <person name="Vergez L."/>
            <person name="Schmutz J."/>
            <person name="Larimer F."/>
            <person name="Land M."/>
            <person name="Hauser L."/>
            <person name="Kyrpides N."/>
            <person name="Tiedje J."/>
            <person name="Richardson P."/>
        </authorList>
    </citation>
    <scope>NUCLEOTIDE SEQUENCE [LARGE SCALE GENOMIC DNA]</scope>
    <source>
        <strain evidence="2">G4 / LMG 22486</strain>
        <plasmid evidence="1 2">pBVIE02</plasmid>
    </source>
</reference>
<keyword evidence="1" id="KW-0614">Plasmid</keyword>
<dbReference type="HOGENOM" id="CLU_168094_0_0_4"/>
<protein>
    <submittedName>
        <fullName evidence="1">Uncharacterized protein</fullName>
    </submittedName>
</protein>
<dbReference type="KEGG" id="bvi:Bcep1808_7126"/>